<dbReference type="Ensembl" id="ENSXCOT00000015711.1">
    <property type="protein sequence ID" value="ENSXCOP00000015518.1"/>
    <property type="gene ID" value="ENSXCOG00000011734.1"/>
</dbReference>
<dbReference type="Proteomes" id="UP000261380">
    <property type="component" value="Unplaced"/>
</dbReference>
<evidence type="ECO:0000313" key="2">
    <source>
        <dbReference type="Ensembl" id="ENSXCOP00000015518.1"/>
    </source>
</evidence>
<keyword evidence="3" id="KW-1185">Reference proteome</keyword>
<organism evidence="2 3">
    <name type="scientific">Xiphophorus couchianus</name>
    <name type="common">Monterrey platyfish</name>
    <dbReference type="NCBI Taxonomy" id="32473"/>
    <lineage>
        <taxon>Eukaryota</taxon>
        <taxon>Metazoa</taxon>
        <taxon>Chordata</taxon>
        <taxon>Craniata</taxon>
        <taxon>Vertebrata</taxon>
        <taxon>Euteleostomi</taxon>
        <taxon>Actinopterygii</taxon>
        <taxon>Neopterygii</taxon>
        <taxon>Teleostei</taxon>
        <taxon>Neoteleostei</taxon>
        <taxon>Acanthomorphata</taxon>
        <taxon>Ovalentaria</taxon>
        <taxon>Atherinomorphae</taxon>
        <taxon>Cyprinodontiformes</taxon>
        <taxon>Poeciliidae</taxon>
        <taxon>Poeciliinae</taxon>
        <taxon>Xiphophorus</taxon>
    </lineage>
</organism>
<dbReference type="GeneTree" id="ENSGT01030000235147"/>
<accession>A0A3B5LU38</accession>
<sequence>MDGYTGLRSCTWTESPAHIFHNSSVVGQSHAESCCDLVLLTFVLIGSYRLCIVPLLTAFHGNGRKLWRRDGNSQVAVAIYCWVDVLLSAL</sequence>
<reference evidence="2" key="1">
    <citation type="submission" date="2025-08" db="UniProtKB">
        <authorList>
            <consortium name="Ensembl"/>
        </authorList>
    </citation>
    <scope>IDENTIFICATION</scope>
</reference>
<name>A0A3B5LU38_9TELE</name>
<protein>
    <submittedName>
        <fullName evidence="2">Uncharacterized protein</fullName>
    </submittedName>
</protein>
<proteinExistence type="predicted"/>
<feature type="transmembrane region" description="Helical" evidence="1">
    <location>
        <begin position="37"/>
        <end position="59"/>
    </location>
</feature>
<keyword evidence="1" id="KW-0472">Membrane</keyword>
<dbReference type="AlphaFoldDB" id="A0A3B5LU38"/>
<evidence type="ECO:0000256" key="1">
    <source>
        <dbReference type="SAM" id="Phobius"/>
    </source>
</evidence>
<keyword evidence="1" id="KW-1133">Transmembrane helix</keyword>
<dbReference type="STRING" id="32473.ENSXCOP00000015518"/>
<reference evidence="2" key="2">
    <citation type="submission" date="2025-09" db="UniProtKB">
        <authorList>
            <consortium name="Ensembl"/>
        </authorList>
    </citation>
    <scope>IDENTIFICATION</scope>
</reference>
<keyword evidence="1" id="KW-0812">Transmembrane</keyword>
<evidence type="ECO:0000313" key="3">
    <source>
        <dbReference type="Proteomes" id="UP000261380"/>
    </source>
</evidence>